<gene>
    <name evidence="2" type="ORF">AVDCRST_MAG90-3154</name>
</gene>
<evidence type="ECO:0000256" key="1">
    <source>
        <dbReference type="SAM" id="MobiDB-lite"/>
    </source>
</evidence>
<dbReference type="AlphaFoldDB" id="A0A6J4ML91"/>
<proteinExistence type="predicted"/>
<accession>A0A6J4ML91</accession>
<reference evidence="2" key="1">
    <citation type="submission" date="2020-02" db="EMBL/GenBank/DDBJ databases">
        <authorList>
            <person name="Meier V. D."/>
        </authorList>
    </citation>
    <scope>NUCLEOTIDE SEQUENCE</scope>
    <source>
        <strain evidence="2">AVDCRST_MAG90</strain>
    </source>
</reference>
<feature type="region of interest" description="Disordered" evidence="1">
    <location>
        <begin position="1"/>
        <end position="38"/>
    </location>
</feature>
<sequence>LRPRLVALGGARPGVRGHQPAHSRAPRRASCRHAASRV</sequence>
<dbReference type="EMBL" id="CADCUC010000666">
    <property type="protein sequence ID" value="CAA9362938.1"/>
    <property type="molecule type" value="Genomic_DNA"/>
</dbReference>
<name>A0A6J4ML91_9HYPH</name>
<organism evidence="2">
    <name type="scientific">uncultured Microvirga sp</name>
    <dbReference type="NCBI Taxonomy" id="412392"/>
    <lineage>
        <taxon>Bacteria</taxon>
        <taxon>Pseudomonadati</taxon>
        <taxon>Pseudomonadota</taxon>
        <taxon>Alphaproteobacteria</taxon>
        <taxon>Hyphomicrobiales</taxon>
        <taxon>Methylobacteriaceae</taxon>
        <taxon>Microvirga</taxon>
        <taxon>environmental samples</taxon>
    </lineage>
</organism>
<feature type="compositionally biased region" description="Basic residues" evidence="1">
    <location>
        <begin position="19"/>
        <end position="38"/>
    </location>
</feature>
<feature type="non-terminal residue" evidence="2">
    <location>
        <position position="38"/>
    </location>
</feature>
<feature type="non-terminal residue" evidence="2">
    <location>
        <position position="1"/>
    </location>
</feature>
<evidence type="ECO:0000313" key="2">
    <source>
        <dbReference type="EMBL" id="CAA9362938.1"/>
    </source>
</evidence>
<protein>
    <submittedName>
        <fullName evidence="2">Uncharacterized MFS-type transporter</fullName>
    </submittedName>
</protein>